<evidence type="ECO:0000313" key="2">
    <source>
        <dbReference type="Proteomes" id="UP000324222"/>
    </source>
</evidence>
<dbReference type="AlphaFoldDB" id="A0A5B7F639"/>
<accession>A0A5B7F639</accession>
<dbReference type="EMBL" id="VSRR010005659">
    <property type="protein sequence ID" value="MPC43030.1"/>
    <property type="molecule type" value="Genomic_DNA"/>
</dbReference>
<protein>
    <submittedName>
        <fullName evidence="1">Uncharacterized protein</fullName>
    </submittedName>
</protein>
<reference evidence="1 2" key="1">
    <citation type="submission" date="2019-05" db="EMBL/GenBank/DDBJ databases">
        <title>Another draft genome of Portunus trituberculatus and its Hox gene families provides insights of decapod evolution.</title>
        <authorList>
            <person name="Jeong J.-H."/>
            <person name="Song I."/>
            <person name="Kim S."/>
            <person name="Choi T."/>
            <person name="Kim D."/>
            <person name="Ryu S."/>
            <person name="Kim W."/>
        </authorList>
    </citation>
    <scope>NUCLEOTIDE SEQUENCE [LARGE SCALE GENOMIC DNA]</scope>
    <source>
        <tissue evidence="1">Muscle</tissue>
    </source>
</reference>
<evidence type="ECO:0000313" key="1">
    <source>
        <dbReference type="EMBL" id="MPC43030.1"/>
    </source>
</evidence>
<proteinExistence type="predicted"/>
<sequence>MAMTCNQGKRTLPFLTSCSGRHGYVPRSRGDMQRPYGPASFTFTYKLRTHTNFKTFVVFDDEQDKLHLTQSVKFEDETSSNFASQVSLWDITQPSGSPRFHPCHKQSLALQGGENTTS</sequence>
<dbReference type="Proteomes" id="UP000324222">
    <property type="component" value="Unassembled WGS sequence"/>
</dbReference>
<organism evidence="1 2">
    <name type="scientific">Portunus trituberculatus</name>
    <name type="common">Swimming crab</name>
    <name type="synonym">Neptunus trituberculatus</name>
    <dbReference type="NCBI Taxonomy" id="210409"/>
    <lineage>
        <taxon>Eukaryota</taxon>
        <taxon>Metazoa</taxon>
        <taxon>Ecdysozoa</taxon>
        <taxon>Arthropoda</taxon>
        <taxon>Crustacea</taxon>
        <taxon>Multicrustacea</taxon>
        <taxon>Malacostraca</taxon>
        <taxon>Eumalacostraca</taxon>
        <taxon>Eucarida</taxon>
        <taxon>Decapoda</taxon>
        <taxon>Pleocyemata</taxon>
        <taxon>Brachyura</taxon>
        <taxon>Eubrachyura</taxon>
        <taxon>Portunoidea</taxon>
        <taxon>Portunidae</taxon>
        <taxon>Portuninae</taxon>
        <taxon>Portunus</taxon>
    </lineage>
</organism>
<comment type="caution">
    <text evidence="1">The sequence shown here is derived from an EMBL/GenBank/DDBJ whole genome shotgun (WGS) entry which is preliminary data.</text>
</comment>
<keyword evidence="2" id="KW-1185">Reference proteome</keyword>
<gene>
    <name evidence="1" type="ORF">E2C01_036665</name>
</gene>
<name>A0A5B7F639_PORTR</name>